<gene>
    <name evidence="2" type="ORF">FISHEDRAFT_66511</name>
</gene>
<dbReference type="Proteomes" id="UP000054144">
    <property type="component" value="Unassembled WGS sequence"/>
</dbReference>
<dbReference type="PROSITE" id="PS50097">
    <property type="entry name" value="BTB"/>
    <property type="match status" value="1"/>
</dbReference>
<sequence length="293" mass="32852">MSAKPTFPTPATTGNVLSFHLLFSDPSADIVLVSKGDSSRFRVHSWTLKTTSGFFRQMFSLPNPDTSPVEVLYLDEDEVILEHLLRMACGFPVLPVQDYDQVDALLSAAEKFDMPGPMSIIRLLVATQPLAGTGHPLRLYNVACRYGWTAEAKLASTQTLTTNLHDPEFRPLLQRLSTTAVLDLFQLHHARREGLCKRLNEPPIVPGGPATCSNCHGPVDYHTWRELKYKLVLEMDSRPLGDTIMNYGLVEWPEAQASWAAKCKCDHDLYDKEDTLRVIRECIDGLPKSIEGW</sequence>
<dbReference type="AlphaFoldDB" id="A0A0D7A606"/>
<proteinExistence type="predicted"/>
<dbReference type="CDD" id="cd18186">
    <property type="entry name" value="BTB_POZ_ZBTB_KLHL-like"/>
    <property type="match status" value="1"/>
</dbReference>
<evidence type="ECO:0000313" key="2">
    <source>
        <dbReference type="EMBL" id="KIY46273.1"/>
    </source>
</evidence>
<name>A0A0D7A606_9AGAR</name>
<dbReference type="Gene3D" id="3.30.710.10">
    <property type="entry name" value="Potassium Channel Kv1.1, Chain A"/>
    <property type="match status" value="1"/>
</dbReference>
<accession>A0A0D7A606</accession>
<organism evidence="2 3">
    <name type="scientific">Fistulina hepatica ATCC 64428</name>
    <dbReference type="NCBI Taxonomy" id="1128425"/>
    <lineage>
        <taxon>Eukaryota</taxon>
        <taxon>Fungi</taxon>
        <taxon>Dikarya</taxon>
        <taxon>Basidiomycota</taxon>
        <taxon>Agaricomycotina</taxon>
        <taxon>Agaricomycetes</taxon>
        <taxon>Agaricomycetidae</taxon>
        <taxon>Agaricales</taxon>
        <taxon>Fistulinaceae</taxon>
        <taxon>Fistulina</taxon>
    </lineage>
</organism>
<keyword evidence="3" id="KW-1185">Reference proteome</keyword>
<dbReference type="SMART" id="SM00225">
    <property type="entry name" value="BTB"/>
    <property type="match status" value="1"/>
</dbReference>
<dbReference type="EMBL" id="KN882037">
    <property type="protein sequence ID" value="KIY46273.1"/>
    <property type="molecule type" value="Genomic_DNA"/>
</dbReference>
<reference evidence="2 3" key="1">
    <citation type="journal article" date="2015" name="Fungal Genet. Biol.">
        <title>Evolution of novel wood decay mechanisms in Agaricales revealed by the genome sequences of Fistulina hepatica and Cylindrobasidium torrendii.</title>
        <authorList>
            <person name="Floudas D."/>
            <person name="Held B.W."/>
            <person name="Riley R."/>
            <person name="Nagy L.G."/>
            <person name="Koehler G."/>
            <person name="Ransdell A.S."/>
            <person name="Younus H."/>
            <person name="Chow J."/>
            <person name="Chiniquy J."/>
            <person name="Lipzen A."/>
            <person name="Tritt A."/>
            <person name="Sun H."/>
            <person name="Haridas S."/>
            <person name="LaButti K."/>
            <person name="Ohm R.A."/>
            <person name="Kues U."/>
            <person name="Blanchette R.A."/>
            <person name="Grigoriev I.V."/>
            <person name="Minto R.E."/>
            <person name="Hibbett D.S."/>
        </authorList>
    </citation>
    <scope>NUCLEOTIDE SEQUENCE [LARGE SCALE GENOMIC DNA]</scope>
    <source>
        <strain evidence="2 3">ATCC 64428</strain>
    </source>
</reference>
<evidence type="ECO:0000313" key="3">
    <source>
        <dbReference type="Proteomes" id="UP000054144"/>
    </source>
</evidence>
<feature type="domain" description="BTB" evidence="1">
    <location>
        <begin position="28"/>
        <end position="86"/>
    </location>
</feature>
<dbReference type="InterPro" id="IPR011333">
    <property type="entry name" value="SKP1/BTB/POZ_sf"/>
</dbReference>
<dbReference type="InterPro" id="IPR000210">
    <property type="entry name" value="BTB/POZ_dom"/>
</dbReference>
<dbReference type="Pfam" id="PF00651">
    <property type="entry name" value="BTB"/>
    <property type="match status" value="1"/>
</dbReference>
<dbReference type="OrthoDB" id="3238622at2759"/>
<evidence type="ECO:0000259" key="1">
    <source>
        <dbReference type="PROSITE" id="PS50097"/>
    </source>
</evidence>
<protein>
    <recommendedName>
        <fullName evidence="1">BTB domain-containing protein</fullName>
    </recommendedName>
</protein>
<dbReference type="SUPFAM" id="SSF54695">
    <property type="entry name" value="POZ domain"/>
    <property type="match status" value="1"/>
</dbReference>